<dbReference type="RefSeq" id="WP_237484197.1">
    <property type="nucleotide sequence ID" value="NZ_CAKLCM010000002.1"/>
</dbReference>
<proteinExistence type="inferred from homology"/>
<evidence type="ECO:0000256" key="3">
    <source>
        <dbReference type="ARBA" id="ARBA00023125"/>
    </source>
</evidence>
<evidence type="ECO:0000256" key="1">
    <source>
        <dbReference type="ARBA" id="ARBA00009437"/>
    </source>
</evidence>
<dbReference type="InterPro" id="IPR036388">
    <property type="entry name" value="WH-like_DNA-bd_sf"/>
</dbReference>
<keyword evidence="4" id="KW-0804">Transcription</keyword>
<dbReference type="Gene3D" id="1.10.10.10">
    <property type="entry name" value="Winged helix-like DNA-binding domain superfamily/Winged helix DNA-binding domain"/>
    <property type="match status" value="1"/>
</dbReference>
<name>A0ABM8ZGE4_9VIBR</name>
<gene>
    <name evidence="6" type="primary">yidZ_1</name>
    <name evidence="6" type="ORF">VHP8226_01217</name>
</gene>
<evidence type="ECO:0000313" key="6">
    <source>
        <dbReference type="EMBL" id="CAH0525687.1"/>
    </source>
</evidence>
<dbReference type="PROSITE" id="PS50931">
    <property type="entry name" value="HTH_LYSR"/>
    <property type="match status" value="1"/>
</dbReference>
<protein>
    <submittedName>
        <fullName evidence="6">HTH-type transcriptional regulator YidZ</fullName>
    </submittedName>
</protein>
<dbReference type="PRINTS" id="PR00039">
    <property type="entry name" value="HTHLYSR"/>
</dbReference>
<dbReference type="Gene3D" id="3.40.190.10">
    <property type="entry name" value="Periplasmic binding protein-like II"/>
    <property type="match status" value="2"/>
</dbReference>
<reference evidence="6" key="1">
    <citation type="submission" date="2021-12" db="EMBL/GenBank/DDBJ databases">
        <authorList>
            <person name="Rodrigo-Torres L."/>
            <person name="Arahal R. D."/>
            <person name="Lucena T."/>
        </authorList>
    </citation>
    <scope>NUCLEOTIDE SEQUENCE</scope>
    <source>
        <strain evidence="6">CECT 8226</strain>
    </source>
</reference>
<dbReference type="InterPro" id="IPR036390">
    <property type="entry name" value="WH_DNA-bd_sf"/>
</dbReference>
<dbReference type="PANTHER" id="PTHR30118:SF15">
    <property type="entry name" value="TRANSCRIPTIONAL REGULATORY PROTEIN"/>
    <property type="match status" value="1"/>
</dbReference>
<comment type="similarity">
    <text evidence="1">Belongs to the LysR transcriptional regulatory family.</text>
</comment>
<evidence type="ECO:0000259" key="5">
    <source>
        <dbReference type="PROSITE" id="PS50931"/>
    </source>
</evidence>
<dbReference type="InterPro" id="IPR050389">
    <property type="entry name" value="LysR-type_TF"/>
</dbReference>
<keyword evidence="7" id="KW-1185">Reference proteome</keyword>
<comment type="caution">
    <text evidence="6">The sequence shown here is derived from an EMBL/GenBank/DDBJ whole genome shotgun (WGS) entry which is preliminary data.</text>
</comment>
<dbReference type="EMBL" id="CAKLCM010000002">
    <property type="protein sequence ID" value="CAH0525687.1"/>
    <property type="molecule type" value="Genomic_DNA"/>
</dbReference>
<dbReference type="Pfam" id="PF03466">
    <property type="entry name" value="LysR_substrate"/>
    <property type="match status" value="1"/>
</dbReference>
<accession>A0ABM8ZGE4</accession>
<keyword evidence="2" id="KW-0805">Transcription regulation</keyword>
<dbReference type="SUPFAM" id="SSF46785">
    <property type="entry name" value="Winged helix' DNA-binding domain"/>
    <property type="match status" value="1"/>
</dbReference>
<dbReference type="InterPro" id="IPR000847">
    <property type="entry name" value="LysR_HTH_N"/>
</dbReference>
<dbReference type="Pfam" id="PF00126">
    <property type="entry name" value="HTH_1"/>
    <property type="match status" value="1"/>
</dbReference>
<feature type="domain" description="HTH lysR-type" evidence="5">
    <location>
        <begin position="9"/>
        <end position="66"/>
    </location>
</feature>
<organism evidence="6 7">
    <name type="scientific">Vibrio hippocampi</name>
    <dbReference type="NCBI Taxonomy" id="654686"/>
    <lineage>
        <taxon>Bacteria</taxon>
        <taxon>Pseudomonadati</taxon>
        <taxon>Pseudomonadota</taxon>
        <taxon>Gammaproteobacteria</taxon>
        <taxon>Vibrionales</taxon>
        <taxon>Vibrionaceae</taxon>
        <taxon>Vibrio</taxon>
    </lineage>
</organism>
<dbReference type="SUPFAM" id="SSF53850">
    <property type="entry name" value="Periplasmic binding protein-like II"/>
    <property type="match status" value="1"/>
</dbReference>
<dbReference type="Proteomes" id="UP000838160">
    <property type="component" value="Unassembled WGS sequence"/>
</dbReference>
<evidence type="ECO:0000313" key="7">
    <source>
        <dbReference type="Proteomes" id="UP000838160"/>
    </source>
</evidence>
<sequence length="310" mass="34765">MAKDLFFSMDLNLLRTFLVLSQELNTRKASERLHVSQPAVSQGLQKLRAQLGDELFVKAPNGLKATPFAEQLALEVSPYLNGLSVALNKNRSFDPLSLNASIRIAVAPIVLTCLSGALFRHFSRVAPHCTLELVAWKGDSLKSIQSDETTLGVSFVHEPGQGVHMLQLVELEARIIVRNGHPIQSKTVTPAQMESYPIASVITPGYNEQLTEAAMIMEKEGLEPTVGFRSEFAMAVIDVIENTDFFMPHSTLFPVKRYPLLKALTPLIDGEPYLSEIYAYYNMKYRDTEFIMWLIEQVQQVIKQETVHDN</sequence>
<evidence type="ECO:0000256" key="2">
    <source>
        <dbReference type="ARBA" id="ARBA00023015"/>
    </source>
</evidence>
<keyword evidence="3" id="KW-0238">DNA-binding</keyword>
<dbReference type="InterPro" id="IPR005119">
    <property type="entry name" value="LysR_subst-bd"/>
</dbReference>
<dbReference type="PANTHER" id="PTHR30118">
    <property type="entry name" value="HTH-TYPE TRANSCRIPTIONAL REGULATOR LEUO-RELATED"/>
    <property type="match status" value="1"/>
</dbReference>
<evidence type="ECO:0000256" key="4">
    <source>
        <dbReference type="ARBA" id="ARBA00023163"/>
    </source>
</evidence>